<gene>
    <name evidence="1" type="ORF">HMPREF0647_04530</name>
</gene>
<proteinExistence type="predicted"/>
<protein>
    <recommendedName>
        <fullName evidence="3">HutD-family protein</fullName>
    </recommendedName>
</protein>
<dbReference type="PANTHER" id="PTHR37943:SF1">
    <property type="entry name" value="PROTEIN VES"/>
    <property type="match status" value="1"/>
</dbReference>
<dbReference type="SUPFAM" id="SSF51182">
    <property type="entry name" value="RmlC-like cupins"/>
    <property type="match status" value="1"/>
</dbReference>
<evidence type="ECO:0000313" key="1">
    <source>
        <dbReference type="EMBL" id="KGF44923.1"/>
    </source>
</evidence>
<evidence type="ECO:0008006" key="3">
    <source>
        <dbReference type="Google" id="ProtNLM"/>
    </source>
</evidence>
<dbReference type="RefSeq" id="WP_036866685.1">
    <property type="nucleotide sequence ID" value="NZ_JRNQ01000023.1"/>
</dbReference>
<dbReference type="EMBL" id="JRNQ01000023">
    <property type="protein sequence ID" value="KGF44923.1"/>
    <property type="molecule type" value="Genomic_DNA"/>
</dbReference>
<reference evidence="1 2" key="1">
    <citation type="submission" date="2014-07" db="EMBL/GenBank/DDBJ databases">
        <authorList>
            <person name="McCorrison J."/>
            <person name="Sanka R."/>
            <person name="Torralba M."/>
            <person name="Gillis M."/>
            <person name="Haft D.H."/>
            <person name="Methe B."/>
            <person name="Sutton G."/>
            <person name="Nelson K.E."/>
        </authorList>
    </citation>
    <scope>NUCLEOTIDE SEQUENCE [LARGE SCALE GENOMIC DNA]</scope>
    <source>
        <strain evidence="1 2">DNF00320</strain>
    </source>
</reference>
<name>A0A096ACU4_9BACT</name>
<evidence type="ECO:0000313" key="2">
    <source>
        <dbReference type="Proteomes" id="UP000029525"/>
    </source>
</evidence>
<dbReference type="Pfam" id="PF05962">
    <property type="entry name" value="HutD"/>
    <property type="match status" value="1"/>
</dbReference>
<dbReference type="AlphaFoldDB" id="A0A096ACU4"/>
<comment type="caution">
    <text evidence="1">The sequence shown here is derived from an EMBL/GenBank/DDBJ whole genome shotgun (WGS) entry which is preliminary data.</text>
</comment>
<dbReference type="PANTHER" id="PTHR37943">
    <property type="entry name" value="PROTEIN VES"/>
    <property type="match status" value="1"/>
</dbReference>
<dbReference type="Proteomes" id="UP000029525">
    <property type="component" value="Unassembled WGS sequence"/>
</dbReference>
<dbReference type="InterPro" id="IPR014710">
    <property type="entry name" value="RmlC-like_jellyroll"/>
</dbReference>
<accession>A0A096ACU4</accession>
<dbReference type="OrthoDB" id="9786443at2"/>
<organism evidence="1 2">
    <name type="scientific">Prevotella bivia DNF00320</name>
    <dbReference type="NCBI Taxonomy" id="1401068"/>
    <lineage>
        <taxon>Bacteria</taxon>
        <taxon>Pseudomonadati</taxon>
        <taxon>Bacteroidota</taxon>
        <taxon>Bacteroidia</taxon>
        <taxon>Bacteroidales</taxon>
        <taxon>Prevotellaceae</taxon>
        <taxon>Prevotella</taxon>
    </lineage>
</organism>
<dbReference type="InterPro" id="IPR011051">
    <property type="entry name" value="RmlC_Cupin_sf"/>
</dbReference>
<sequence length="170" mass="18858">MKILNLSDYKVNIWGGGVTREIMILPANSLLDNRDFDIRISSAVIESPESTFSNFDGYKRIILPLEGSITLITPTGKVRLTPTEPFTFDGSDKITSLNSVGAIDFNVIFKPEINASVKIINNYHHIKSKKSCIAFAFEDIKINGEHIAKYSSAFLTEDAEVIGKAIIIVY</sequence>
<dbReference type="Gene3D" id="2.60.120.10">
    <property type="entry name" value="Jelly Rolls"/>
    <property type="match status" value="1"/>
</dbReference>
<dbReference type="InterPro" id="IPR010282">
    <property type="entry name" value="Uncharacterised_HutD/Ves"/>
</dbReference>